<evidence type="ECO:0000313" key="5">
    <source>
        <dbReference type="EMBL" id="CUN39107.1"/>
    </source>
</evidence>
<dbReference type="PANTHER" id="PTHR18964">
    <property type="entry name" value="ROK (REPRESSOR, ORF, KINASE) FAMILY"/>
    <property type="match status" value="1"/>
</dbReference>
<dbReference type="SUPFAM" id="SSF53067">
    <property type="entry name" value="Actin-like ATPase domain"/>
    <property type="match status" value="2"/>
</dbReference>
<dbReference type="AlphaFoldDB" id="A0A173WKT8"/>
<sequence>MSTGNQEYIRDMNRALVLEAIANHPPLSRADLAKMLHLTKATVSTIVQELLDRQLVIELGSAEKTSMGRKPILLTFNNRCGSIIAVDLGVKKITILTGDLKGKSCTVKEYPIDPSLSLEEYLISLLHKTKSDLPKTPCGLVGISIGIYGVVCDDLVLFTPYYDLKHSNLKNYLEEEFQVPVIVENEANLSVIGEAACAEHFKNMIFLNIHEGVGMGILIDGELYTGQNGYAGEFGHTILFPDGRPCPCGNHGCLEQYISEAAVLNDFAAAEGLENVSVERFIQYYQEGNPNARKVMQDFTHYIGISLNTVLHTFNPDVIVINSSFTNYIPGLIDEITSGIQNRLRWYLHVLPAHLQDVSVLMGGISLCSRNFLGISTFKLLDL</sequence>
<dbReference type="Pfam" id="PF00480">
    <property type="entry name" value="ROK"/>
    <property type="match status" value="1"/>
</dbReference>
<keyword evidence="3" id="KW-0859">Xylose metabolism</keyword>
<dbReference type="Gene3D" id="1.10.10.10">
    <property type="entry name" value="Winged helix-like DNA-binding domain superfamily/Winged helix DNA-binding domain"/>
    <property type="match status" value="1"/>
</dbReference>
<gene>
    <name evidence="5" type="primary">mlc_1</name>
    <name evidence="5" type="ORF">ERS852406_00129</name>
</gene>
<dbReference type="GO" id="GO:0003700">
    <property type="term" value="F:DNA-binding transcription factor activity"/>
    <property type="evidence" value="ECO:0007669"/>
    <property type="project" value="InterPro"/>
</dbReference>
<dbReference type="InterPro" id="IPR000600">
    <property type="entry name" value="ROK"/>
</dbReference>
<name>A0A173WKT8_9FIRM</name>
<dbReference type="Pfam" id="PF12802">
    <property type="entry name" value="MarR_2"/>
    <property type="match status" value="1"/>
</dbReference>
<evidence type="ECO:0000313" key="6">
    <source>
        <dbReference type="Proteomes" id="UP000095706"/>
    </source>
</evidence>
<dbReference type="InterPro" id="IPR049874">
    <property type="entry name" value="ROK_cs"/>
</dbReference>
<comment type="function">
    <text evidence="1">Transcriptional repressor of xylose-utilizing enzymes.</text>
</comment>
<dbReference type="Gene3D" id="3.30.420.40">
    <property type="match status" value="2"/>
</dbReference>
<organism evidence="5 6">
    <name type="scientific">Fusicatenibacter saccharivorans</name>
    <dbReference type="NCBI Taxonomy" id="1150298"/>
    <lineage>
        <taxon>Bacteria</taxon>
        <taxon>Bacillati</taxon>
        <taxon>Bacillota</taxon>
        <taxon>Clostridia</taxon>
        <taxon>Lachnospirales</taxon>
        <taxon>Lachnospiraceae</taxon>
        <taxon>Fusicatenibacter</taxon>
    </lineage>
</organism>
<reference evidence="5 6" key="1">
    <citation type="submission" date="2015-09" db="EMBL/GenBank/DDBJ databases">
        <authorList>
            <consortium name="Pathogen Informatics"/>
        </authorList>
    </citation>
    <scope>NUCLEOTIDE SEQUENCE [LARGE SCALE GENOMIC DNA]</scope>
    <source>
        <strain evidence="5 6">2789STDY5608849</strain>
    </source>
</reference>
<evidence type="ECO:0000259" key="4">
    <source>
        <dbReference type="Pfam" id="PF12802"/>
    </source>
</evidence>
<proteinExistence type="inferred from homology"/>
<dbReference type="InterPro" id="IPR043129">
    <property type="entry name" value="ATPase_NBD"/>
</dbReference>
<feature type="domain" description="HTH marR-type" evidence="4">
    <location>
        <begin position="14"/>
        <end position="57"/>
    </location>
</feature>
<dbReference type="Proteomes" id="UP000095706">
    <property type="component" value="Unassembled WGS sequence"/>
</dbReference>
<accession>A0A173WKT8</accession>
<protein>
    <submittedName>
        <fullName evidence="5">Making large colonies protein</fullName>
    </submittedName>
</protein>
<dbReference type="InterPro" id="IPR000835">
    <property type="entry name" value="HTH_MarR-typ"/>
</dbReference>
<dbReference type="InterPro" id="IPR036390">
    <property type="entry name" value="WH_DNA-bd_sf"/>
</dbReference>
<comment type="similarity">
    <text evidence="2">Belongs to the ROK (NagC/XylR) family.</text>
</comment>
<dbReference type="GO" id="GO:0042732">
    <property type="term" value="P:D-xylose metabolic process"/>
    <property type="evidence" value="ECO:0007669"/>
    <property type="project" value="UniProtKB-KW"/>
</dbReference>
<dbReference type="InterPro" id="IPR036388">
    <property type="entry name" value="WH-like_DNA-bd_sf"/>
</dbReference>
<dbReference type="PANTHER" id="PTHR18964:SF149">
    <property type="entry name" value="BIFUNCTIONAL UDP-N-ACETYLGLUCOSAMINE 2-EPIMERASE_N-ACETYLMANNOSAMINE KINASE"/>
    <property type="match status" value="1"/>
</dbReference>
<evidence type="ECO:0000256" key="2">
    <source>
        <dbReference type="ARBA" id="ARBA00006479"/>
    </source>
</evidence>
<evidence type="ECO:0000256" key="3">
    <source>
        <dbReference type="ARBA" id="ARBA00022629"/>
    </source>
</evidence>
<keyword evidence="3" id="KW-0119">Carbohydrate metabolism</keyword>
<dbReference type="RefSeq" id="WP_022462912.1">
    <property type="nucleotide sequence ID" value="NZ_CABJFB010000004.1"/>
</dbReference>
<dbReference type="PROSITE" id="PS01125">
    <property type="entry name" value="ROK"/>
    <property type="match status" value="1"/>
</dbReference>
<dbReference type="SUPFAM" id="SSF46785">
    <property type="entry name" value="Winged helix' DNA-binding domain"/>
    <property type="match status" value="1"/>
</dbReference>
<dbReference type="CDD" id="cd24077">
    <property type="entry name" value="ASKHA_ATPase_ROK_SaXylR-like"/>
    <property type="match status" value="1"/>
</dbReference>
<dbReference type="EMBL" id="CYYV01000001">
    <property type="protein sequence ID" value="CUN39107.1"/>
    <property type="molecule type" value="Genomic_DNA"/>
</dbReference>
<evidence type="ECO:0000256" key="1">
    <source>
        <dbReference type="ARBA" id="ARBA00002486"/>
    </source>
</evidence>